<evidence type="ECO:0000313" key="2">
    <source>
        <dbReference type="Ensembl" id="ENSAPLP00000028760.1"/>
    </source>
</evidence>
<evidence type="ECO:0000256" key="1">
    <source>
        <dbReference type="SAM" id="MobiDB-lite"/>
    </source>
</evidence>
<feature type="region of interest" description="Disordered" evidence="1">
    <location>
        <begin position="113"/>
        <end position="133"/>
    </location>
</feature>
<feature type="compositionally biased region" description="Basic and acidic residues" evidence="1">
    <location>
        <begin position="21"/>
        <end position="30"/>
    </location>
</feature>
<dbReference type="AlphaFoldDB" id="A0A493TT62"/>
<dbReference type="Proteomes" id="UP000016666">
    <property type="component" value="Unassembled WGS sequence"/>
</dbReference>
<keyword evidence="3" id="KW-1185">Reference proteome</keyword>
<name>A0A493TT62_ANAPP</name>
<reference evidence="2" key="3">
    <citation type="submission" date="2025-09" db="UniProtKB">
        <authorList>
            <consortium name="Ensembl"/>
        </authorList>
    </citation>
    <scope>IDENTIFICATION</scope>
</reference>
<protein>
    <submittedName>
        <fullName evidence="2">Uncharacterized protein</fullName>
    </submittedName>
</protein>
<dbReference type="Ensembl" id="ENSAPLT00000021538.1">
    <property type="protein sequence ID" value="ENSAPLP00000028760.1"/>
    <property type="gene ID" value="ENSAPLG00000018290.1"/>
</dbReference>
<proteinExistence type="predicted"/>
<reference evidence="3" key="1">
    <citation type="submission" date="2017-10" db="EMBL/GenBank/DDBJ databases">
        <title>A new Pekin duck reference genome.</title>
        <authorList>
            <person name="Hou Z.-C."/>
            <person name="Zhou Z.-K."/>
            <person name="Zhu F."/>
            <person name="Hou S.-S."/>
        </authorList>
    </citation>
    <scope>NUCLEOTIDE SEQUENCE [LARGE SCALE GENOMIC DNA]</scope>
</reference>
<sequence length="263" mass="28310">MAGSGYTDLREKLKSMLPYRDNPKGPRDPPAEPPPYERKRRYHEDSASEPSDYEEQQQQQQKEEEEEARKVKSGIRQLRLFSAEECAKIERLGALLRLQVPVQTHQGVGARPLPARQEGQRHGAQVTPRRPQNHGDVRPAGGRAFFLAPCGHAGSPGNGMMGLGVPGAAGGMIFWGDPIGEEMGSGVICSPGCPWGAPSPPLRDGDGGDAAQPPIWGCPRGGEMTLPKVTQPGAVLGLPNVSSFTPRHLPVGTWSPRAPRSRA</sequence>
<organism evidence="2 3">
    <name type="scientific">Anas platyrhynchos platyrhynchos</name>
    <name type="common">Northern mallard</name>
    <dbReference type="NCBI Taxonomy" id="8840"/>
    <lineage>
        <taxon>Eukaryota</taxon>
        <taxon>Metazoa</taxon>
        <taxon>Chordata</taxon>
        <taxon>Craniata</taxon>
        <taxon>Vertebrata</taxon>
        <taxon>Euteleostomi</taxon>
        <taxon>Archelosauria</taxon>
        <taxon>Archosauria</taxon>
        <taxon>Dinosauria</taxon>
        <taxon>Saurischia</taxon>
        <taxon>Theropoda</taxon>
        <taxon>Coelurosauria</taxon>
        <taxon>Aves</taxon>
        <taxon>Neognathae</taxon>
        <taxon>Galloanserae</taxon>
        <taxon>Anseriformes</taxon>
        <taxon>Anatidae</taxon>
        <taxon>Anatinae</taxon>
        <taxon>Anas</taxon>
    </lineage>
</organism>
<accession>A0A493TT62</accession>
<dbReference type="STRING" id="8840.ENSAPLP00000028760"/>
<evidence type="ECO:0000313" key="3">
    <source>
        <dbReference type="Proteomes" id="UP000016666"/>
    </source>
</evidence>
<feature type="region of interest" description="Disordered" evidence="1">
    <location>
        <begin position="1"/>
        <end position="70"/>
    </location>
</feature>
<reference evidence="2" key="2">
    <citation type="submission" date="2025-08" db="UniProtKB">
        <authorList>
            <consortium name="Ensembl"/>
        </authorList>
    </citation>
    <scope>IDENTIFICATION</scope>
</reference>